<dbReference type="EMBL" id="CASHTH010002317">
    <property type="protein sequence ID" value="CAI8028082.1"/>
    <property type="molecule type" value="Genomic_DNA"/>
</dbReference>
<protein>
    <submittedName>
        <fullName evidence="2">Uncharacterized protein</fullName>
    </submittedName>
</protein>
<feature type="transmembrane region" description="Helical" evidence="1">
    <location>
        <begin position="12"/>
        <end position="29"/>
    </location>
</feature>
<evidence type="ECO:0000313" key="3">
    <source>
        <dbReference type="Proteomes" id="UP001174909"/>
    </source>
</evidence>
<evidence type="ECO:0000256" key="1">
    <source>
        <dbReference type="SAM" id="Phobius"/>
    </source>
</evidence>
<evidence type="ECO:0000313" key="2">
    <source>
        <dbReference type="EMBL" id="CAI8028082.1"/>
    </source>
</evidence>
<reference evidence="2" key="1">
    <citation type="submission" date="2023-03" db="EMBL/GenBank/DDBJ databases">
        <authorList>
            <person name="Steffen K."/>
            <person name="Cardenas P."/>
        </authorList>
    </citation>
    <scope>NUCLEOTIDE SEQUENCE</scope>
</reference>
<keyword evidence="1" id="KW-0812">Transmembrane</keyword>
<gene>
    <name evidence="2" type="ORF">GBAR_LOCUS16002</name>
</gene>
<dbReference type="Proteomes" id="UP001174909">
    <property type="component" value="Unassembled WGS sequence"/>
</dbReference>
<dbReference type="AlphaFoldDB" id="A0AA35SFS5"/>
<organism evidence="2 3">
    <name type="scientific">Geodia barretti</name>
    <name type="common">Barrett's horny sponge</name>
    <dbReference type="NCBI Taxonomy" id="519541"/>
    <lineage>
        <taxon>Eukaryota</taxon>
        <taxon>Metazoa</taxon>
        <taxon>Porifera</taxon>
        <taxon>Demospongiae</taxon>
        <taxon>Heteroscleromorpha</taxon>
        <taxon>Tetractinellida</taxon>
        <taxon>Astrophorina</taxon>
        <taxon>Geodiidae</taxon>
        <taxon>Geodia</taxon>
    </lineage>
</organism>
<accession>A0AA35SFS5</accession>
<feature type="transmembrane region" description="Helical" evidence="1">
    <location>
        <begin position="41"/>
        <end position="67"/>
    </location>
</feature>
<comment type="caution">
    <text evidence="2">The sequence shown here is derived from an EMBL/GenBank/DDBJ whole genome shotgun (WGS) entry which is preliminary data.</text>
</comment>
<keyword evidence="1" id="KW-0472">Membrane</keyword>
<proteinExistence type="predicted"/>
<keyword evidence="3" id="KW-1185">Reference proteome</keyword>
<keyword evidence="1" id="KW-1133">Transmembrane helix</keyword>
<name>A0AA35SFS5_GEOBA</name>
<sequence>MTFRNTKRVSKYVGIAWLFLLAFVIIVRVTNLALGSVQPEAVMLTFMMTLPFTLGITGAFIGGTAAYDYFAGRSRAGANPAA</sequence>